<keyword evidence="4" id="KW-0732">Signal</keyword>
<keyword evidence="10" id="KW-1185">Reference proteome</keyword>
<evidence type="ECO:0000256" key="5">
    <source>
        <dbReference type="ARBA" id="ARBA00022764"/>
    </source>
</evidence>
<dbReference type="UniPathway" id="UPA00286"/>
<evidence type="ECO:0000256" key="1">
    <source>
        <dbReference type="ARBA" id="ARBA00004418"/>
    </source>
</evidence>
<dbReference type="KEGG" id="tim:GMBLW1_25370"/>
<comment type="subcellular location">
    <subcellularLocation>
        <location evidence="1">Periplasm</location>
    </subcellularLocation>
</comment>
<evidence type="ECO:0000256" key="6">
    <source>
        <dbReference type="ARBA" id="ARBA00022841"/>
    </source>
</evidence>
<dbReference type="Proteomes" id="UP000464378">
    <property type="component" value="Chromosome"/>
</dbReference>
<evidence type="ECO:0000313" key="10">
    <source>
        <dbReference type="Proteomes" id="UP000464378"/>
    </source>
</evidence>
<dbReference type="GO" id="GO:0042121">
    <property type="term" value="P:alginic acid biosynthetic process"/>
    <property type="evidence" value="ECO:0007669"/>
    <property type="project" value="UniProtKB-UniPathway"/>
</dbReference>
<comment type="pathway">
    <text evidence="2">Glycan biosynthesis; alginate biosynthesis.</text>
</comment>
<evidence type="ECO:0000256" key="7">
    <source>
        <dbReference type="SAM" id="Phobius"/>
    </source>
</evidence>
<keyword evidence="7" id="KW-0472">Membrane</keyword>
<dbReference type="InterPro" id="IPR031811">
    <property type="entry name" value="ALGX/ALGJ_SGNH-like"/>
</dbReference>
<protein>
    <recommendedName>
        <fullName evidence="8">AlgX/AlgJ SGNH hydrolase-like domain-containing protein</fullName>
    </recommendedName>
</protein>
<proteinExistence type="predicted"/>
<name>A0A6C2YJZ7_9BACT</name>
<feature type="transmembrane region" description="Helical" evidence="7">
    <location>
        <begin position="12"/>
        <end position="34"/>
    </location>
</feature>
<dbReference type="InParanoid" id="A0A6C2YJZ7"/>
<dbReference type="RefSeq" id="WP_162656630.1">
    <property type="nucleotide sequence ID" value="NZ_LR593887.1"/>
</dbReference>
<evidence type="ECO:0000259" key="8">
    <source>
        <dbReference type="Pfam" id="PF16822"/>
    </source>
</evidence>
<dbReference type="EMBL" id="LR593887">
    <property type="protein sequence ID" value="VTR98361.1"/>
    <property type="molecule type" value="Genomic_DNA"/>
</dbReference>
<accession>A0A6C2YJZ7</accession>
<dbReference type="AlphaFoldDB" id="A0A6C2YJZ7"/>
<keyword evidence="7" id="KW-1133">Transmembrane helix</keyword>
<keyword evidence="6" id="KW-0016">Alginate biosynthesis</keyword>
<dbReference type="GO" id="GO:0016740">
    <property type="term" value="F:transferase activity"/>
    <property type="evidence" value="ECO:0007669"/>
    <property type="project" value="UniProtKB-KW"/>
</dbReference>
<dbReference type="Pfam" id="PF16822">
    <property type="entry name" value="ALGX"/>
    <property type="match status" value="1"/>
</dbReference>
<keyword evidence="3" id="KW-0808">Transferase</keyword>
<keyword evidence="7" id="KW-0812">Transmembrane</keyword>
<dbReference type="GO" id="GO:0042597">
    <property type="term" value="C:periplasmic space"/>
    <property type="evidence" value="ECO:0007669"/>
    <property type="project" value="UniProtKB-SubCell"/>
</dbReference>
<evidence type="ECO:0000256" key="4">
    <source>
        <dbReference type="ARBA" id="ARBA00022729"/>
    </source>
</evidence>
<sequence length="386" mass="43711">MASHPPTAASVWLQRVAIMGFVAILPIPGLWAILGSHSEILEPEGRPAAAAPRIPRSLPEWKRYPSQFEAFFNDHLGGRTQLIHWRNRLNRDWFGTSPTDRVQMGRDGWLYLHEPTVFDAPTNLPVSELPNQLTRWASPIREQATALQARRTPFLLVVAPEKQSIHPEFRPRRFQESVPFATVRSTFAQQSQDPSITWVDVVSPLLEAVKSGAEPVYFRTDTHWNSVGGAIACRELIAAMQQQCQQPVAAMLPRSQLVERDDFYPNPDLARMIGRPAPEAFRFLAARPDELPFARATEWDSHPFRLPHLVARRYACGPTTGPRVLLFHDSFGMELLKYLPLHCRELVSVPARLPISEICEAVQPDLVIFEMVERNLLSIPPELPAR</sequence>
<feature type="domain" description="AlgX/AlgJ SGNH hydrolase-like" evidence="8">
    <location>
        <begin position="102"/>
        <end position="274"/>
    </location>
</feature>
<dbReference type="EMBL" id="LR586016">
    <property type="protein sequence ID" value="VIP01423.1"/>
    <property type="molecule type" value="Genomic_DNA"/>
</dbReference>
<organism evidence="9">
    <name type="scientific">Tuwongella immobilis</name>
    <dbReference type="NCBI Taxonomy" id="692036"/>
    <lineage>
        <taxon>Bacteria</taxon>
        <taxon>Pseudomonadati</taxon>
        <taxon>Planctomycetota</taxon>
        <taxon>Planctomycetia</taxon>
        <taxon>Gemmatales</taxon>
        <taxon>Gemmataceae</taxon>
        <taxon>Tuwongella</taxon>
    </lineage>
</organism>
<evidence type="ECO:0000313" key="9">
    <source>
        <dbReference type="EMBL" id="VIP01423.1"/>
    </source>
</evidence>
<gene>
    <name evidence="9" type="ORF">GMBLW1_25370</name>
</gene>
<evidence type="ECO:0000256" key="3">
    <source>
        <dbReference type="ARBA" id="ARBA00022679"/>
    </source>
</evidence>
<evidence type="ECO:0000256" key="2">
    <source>
        <dbReference type="ARBA" id="ARBA00005182"/>
    </source>
</evidence>
<reference evidence="9" key="1">
    <citation type="submission" date="2019-04" db="EMBL/GenBank/DDBJ databases">
        <authorList>
            <consortium name="Science for Life Laboratories"/>
        </authorList>
    </citation>
    <scope>NUCLEOTIDE SEQUENCE</scope>
    <source>
        <strain evidence="9">MBLW1</strain>
    </source>
</reference>
<keyword evidence="5" id="KW-0574">Periplasm</keyword>